<dbReference type="Gene3D" id="1.10.357.10">
    <property type="entry name" value="Tetracycline Repressor, domain 2"/>
    <property type="match status" value="1"/>
</dbReference>
<dbReference type="SUPFAM" id="SSF46689">
    <property type="entry name" value="Homeodomain-like"/>
    <property type="match status" value="1"/>
</dbReference>
<dbReference type="PROSITE" id="PS50977">
    <property type="entry name" value="HTH_TETR_2"/>
    <property type="match status" value="1"/>
</dbReference>
<dbReference type="Proteomes" id="UP000187412">
    <property type="component" value="Unassembled WGS sequence"/>
</dbReference>
<organism evidence="4 5">
    <name type="scientific">Paenibacillus borealis</name>
    <dbReference type="NCBI Taxonomy" id="160799"/>
    <lineage>
        <taxon>Bacteria</taxon>
        <taxon>Bacillati</taxon>
        <taxon>Bacillota</taxon>
        <taxon>Bacilli</taxon>
        <taxon>Bacillales</taxon>
        <taxon>Paenibacillaceae</taxon>
        <taxon>Paenibacillus</taxon>
    </lineage>
</organism>
<comment type="caution">
    <text evidence="4">The sequence shown here is derived from an EMBL/GenBank/DDBJ whole genome shotgun (WGS) entry which is preliminary data.</text>
</comment>
<dbReference type="EMBL" id="MPTB01000108">
    <property type="protein sequence ID" value="OMD34862.1"/>
    <property type="molecule type" value="Genomic_DNA"/>
</dbReference>
<evidence type="ECO:0000313" key="4">
    <source>
        <dbReference type="EMBL" id="OMD34862.1"/>
    </source>
</evidence>
<feature type="DNA-binding region" description="H-T-H motif" evidence="2">
    <location>
        <begin position="35"/>
        <end position="54"/>
    </location>
</feature>
<dbReference type="PANTHER" id="PTHR43479">
    <property type="entry name" value="ACREF/ENVCD OPERON REPRESSOR-RELATED"/>
    <property type="match status" value="1"/>
</dbReference>
<dbReference type="Pfam" id="PF00440">
    <property type="entry name" value="TetR_N"/>
    <property type="match status" value="1"/>
</dbReference>
<dbReference type="InterPro" id="IPR050624">
    <property type="entry name" value="HTH-type_Tx_Regulator"/>
</dbReference>
<gene>
    <name evidence="4" type="ORF">BSK56_33420</name>
</gene>
<keyword evidence="1 2" id="KW-0238">DNA-binding</keyword>
<dbReference type="InterPro" id="IPR009057">
    <property type="entry name" value="Homeodomain-like_sf"/>
</dbReference>
<evidence type="ECO:0000256" key="1">
    <source>
        <dbReference type="ARBA" id="ARBA00023125"/>
    </source>
</evidence>
<dbReference type="PRINTS" id="PR00455">
    <property type="entry name" value="HTHTETR"/>
</dbReference>
<evidence type="ECO:0000313" key="5">
    <source>
        <dbReference type="Proteomes" id="UP000187412"/>
    </source>
</evidence>
<name>A0ABX3GQM2_PAEBO</name>
<accession>A0ABX3GQM2</accession>
<dbReference type="RefSeq" id="WP_076114648.1">
    <property type="nucleotide sequence ID" value="NZ_MPTB01000108.1"/>
</dbReference>
<keyword evidence="5" id="KW-1185">Reference proteome</keyword>
<dbReference type="InterPro" id="IPR001647">
    <property type="entry name" value="HTH_TetR"/>
</dbReference>
<reference evidence="4 5" key="1">
    <citation type="submission" date="2016-10" db="EMBL/GenBank/DDBJ databases">
        <title>Paenibacillus species isolates.</title>
        <authorList>
            <person name="Beno S.M."/>
        </authorList>
    </citation>
    <scope>NUCLEOTIDE SEQUENCE [LARGE SCALE GENOMIC DNA]</scope>
    <source>
        <strain evidence="4 5">FSL H7-0744</strain>
    </source>
</reference>
<protein>
    <recommendedName>
        <fullName evidence="3">HTH tetR-type domain-containing protein</fullName>
    </recommendedName>
</protein>
<evidence type="ECO:0000259" key="3">
    <source>
        <dbReference type="PROSITE" id="PS50977"/>
    </source>
</evidence>
<dbReference type="PANTHER" id="PTHR43479:SF11">
    <property type="entry name" value="ACREF_ENVCD OPERON REPRESSOR-RELATED"/>
    <property type="match status" value="1"/>
</dbReference>
<evidence type="ECO:0000256" key="2">
    <source>
        <dbReference type="PROSITE-ProRule" id="PRU00335"/>
    </source>
</evidence>
<sequence length="234" mass="26482">MSKEQRQEQEREAMRHLILTTAGELVAEKGIKQLSIRKIAKRMDYSAGIIYHYFQGKEAIVEQLLQQGYRELIDGLTARLHTSQNEESAEEKLSQSLSQFIRVTTAEESQYRNVMLNDSPAVLNHTAVLHKGAALEHNAISMLCSILRQFKGMDACKEEEMELTAQVIWSAAFGLIMRLTVEKELPEEQKETLIARHVEAMLLIAGGLERFRPLKGRQSRFCLTIRPGGDADGI</sequence>
<feature type="domain" description="HTH tetR-type" evidence="3">
    <location>
        <begin position="12"/>
        <end position="72"/>
    </location>
</feature>
<proteinExistence type="predicted"/>